<dbReference type="InterPro" id="IPR006433">
    <property type="entry name" value="Prohead_protease"/>
</dbReference>
<dbReference type="GO" id="GO:0008233">
    <property type="term" value="F:peptidase activity"/>
    <property type="evidence" value="ECO:0007669"/>
    <property type="project" value="UniProtKB-KW"/>
</dbReference>
<evidence type="ECO:0000313" key="7">
    <source>
        <dbReference type="EMBL" id="CAB4142536.1"/>
    </source>
</evidence>
<sequence length="229" mass="24461">MTVQGVERAAFGLRDVKLAGSDADMSFSGYGAVFGNVDSYGDVIVAGAFADTLAASRKAGTWPAMLMQHGGWGVGADDMTPVGIWTEMEEDAIGLKVTGKLADTVRGREAYALLKMTPRPAIDGLSIGYMVKAYEARTRPDEPRRKLTKVDLFEVSLVTFPANPKARIASVKSAGGLTIRDAEEALREAGFSRSEAKAIVAKGFKSIDQREAGDDTLAAARRLVSRISR</sequence>
<evidence type="ECO:0000256" key="4">
    <source>
        <dbReference type="ARBA" id="ARBA00022950"/>
    </source>
</evidence>
<name>A0A6J5MBZ0_9CAUD</name>
<evidence type="ECO:0000256" key="5">
    <source>
        <dbReference type="ARBA" id="ARBA00023045"/>
    </source>
</evidence>
<evidence type="ECO:0000256" key="1">
    <source>
        <dbReference type="ARBA" id="ARBA00022612"/>
    </source>
</evidence>
<gene>
    <name evidence="7" type="ORF">UFOVP452_19</name>
</gene>
<dbReference type="NCBIfam" id="TIGR01543">
    <property type="entry name" value="proheadase_HK97"/>
    <property type="match status" value="1"/>
</dbReference>
<keyword evidence="5" id="KW-1273">Viral capsid maturation</keyword>
<feature type="domain" description="Prohead serine protease" evidence="6">
    <location>
        <begin position="21"/>
        <end position="172"/>
    </location>
</feature>
<dbReference type="Pfam" id="PF04586">
    <property type="entry name" value="Peptidase_S78"/>
    <property type="match status" value="1"/>
</dbReference>
<dbReference type="InterPro" id="IPR054613">
    <property type="entry name" value="Peptidase_S78_dom"/>
</dbReference>
<reference evidence="7" key="1">
    <citation type="submission" date="2020-04" db="EMBL/GenBank/DDBJ databases">
        <authorList>
            <person name="Chiriac C."/>
            <person name="Salcher M."/>
            <person name="Ghai R."/>
            <person name="Kavagutti S V."/>
        </authorList>
    </citation>
    <scope>NUCLEOTIDE SEQUENCE</scope>
</reference>
<evidence type="ECO:0000256" key="3">
    <source>
        <dbReference type="ARBA" id="ARBA00022801"/>
    </source>
</evidence>
<evidence type="ECO:0000259" key="6">
    <source>
        <dbReference type="Pfam" id="PF04586"/>
    </source>
</evidence>
<accession>A0A6J5MBZ0</accession>
<proteinExistence type="predicted"/>
<keyword evidence="2 7" id="KW-0645">Protease</keyword>
<keyword evidence="3" id="KW-0378">Hydrolase</keyword>
<protein>
    <submittedName>
        <fullName evidence="7">COG3740 Phage head maturation protease</fullName>
    </submittedName>
</protein>
<dbReference type="GO" id="GO:0046797">
    <property type="term" value="P:viral procapsid maturation"/>
    <property type="evidence" value="ECO:0007669"/>
    <property type="project" value="UniProtKB-KW"/>
</dbReference>
<dbReference type="GO" id="GO:0006508">
    <property type="term" value="P:proteolysis"/>
    <property type="evidence" value="ECO:0007669"/>
    <property type="project" value="UniProtKB-KW"/>
</dbReference>
<organism evidence="7">
    <name type="scientific">uncultured Caudovirales phage</name>
    <dbReference type="NCBI Taxonomy" id="2100421"/>
    <lineage>
        <taxon>Viruses</taxon>
        <taxon>Duplodnaviria</taxon>
        <taxon>Heunggongvirae</taxon>
        <taxon>Uroviricota</taxon>
        <taxon>Caudoviricetes</taxon>
        <taxon>Peduoviridae</taxon>
        <taxon>Maltschvirus</taxon>
        <taxon>Maltschvirus maltsch</taxon>
    </lineage>
</organism>
<keyword evidence="1" id="KW-1188">Viral release from host cell</keyword>
<evidence type="ECO:0000256" key="2">
    <source>
        <dbReference type="ARBA" id="ARBA00022670"/>
    </source>
</evidence>
<keyword evidence="4" id="KW-0118">Viral capsid assembly</keyword>
<dbReference type="EMBL" id="LR796413">
    <property type="protein sequence ID" value="CAB4142536.1"/>
    <property type="molecule type" value="Genomic_DNA"/>
</dbReference>